<feature type="region of interest" description="Disordered" evidence="1">
    <location>
        <begin position="666"/>
        <end position="702"/>
    </location>
</feature>
<feature type="compositionally biased region" description="Acidic residues" evidence="1">
    <location>
        <begin position="385"/>
        <end position="394"/>
    </location>
</feature>
<comment type="caution">
    <text evidence="4">The sequence shown here is derived from an EMBL/GenBank/DDBJ whole genome shotgun (WGS) entry which is preliminary data.</text>
</comment>
<feature type="domain" description="DUF4218" evidence="2">
    <location>
        <begin position="495"/>
        <end position="607"/>
    </location>
</feature>
<evidence type="ECO:0000313" key="4">
    <source>
        <dbReference type="EMBL" id="KAG8478881.1"/>
    </source>
</evidence>
<dbReference type="PANTHER" id="PTHR10775">
    <property type="entry name" value="OS08G0208400 PROTEIN"/>
    <property type="match status" value="1"/>
</dbReference>
<dbReference type="Pfam" id="PF02992">
    <property type="entry name" value="Transposase_21"/>
    <property type="match status" value="2"/>
</dbReference>
<evidence type="ECO:0000256" key="1">
    <source>
        <dbReference type="SAM" id="MobiDB-lite"/>
    </source>
</evidence>
<dbReference type="InterPro" id="IPR004252">
    <property type="entry name" value="Probable_transposase_24"/>
</dbReference>
<reference evidence="4 5" key="1">
    <citation type="journal article" date="2021" name="bioRxiv">
        <title>The Gossypium anomalum genome as a resource for cotton improvement and evolutionary analysis of hybrid incompatibility.</title>
        <authorList>
            <person name="Grover C.E."/>
            <person name="Yuan D."/>
            <person name="Arick M.A."/>
            <person name="Miller E.R."/>
            <person name="Hu G."/>
            <person name="Peterson D.G."/>
            <person name="Wendel J.F."/>
            <person name="Udall J.A."/>
        </authorList>
    </citation>
    <scope>NUCLEOTIDE SEQUENCE [LARGE SCALE GENOMIC DNA]</scope>
    <source>
        <strain evidence="4">JFW-Udall</strain>
        <tissue evidence="4">Leaf</tissue>
    </source>
</reference>
<dbReference type="InterPro" id="IPR025452">
    <property type="entry name" value="DUF4218"/>
</dbReference>
<dbReference type="Pfam" id="PF03004">
    <property type="entry name" value="Transposase_24"/>
    <property type="match status" value="1"/>
</dbReference>
<feature type="compositionally biased region" description="Polar residues" evidence="1">
    <location>
        <begin position="666"/>
        <end position="699"/>
    </location>
</feature>
<dbReference type="AlphaFoldDB" id="A0A8J6CPW4"/>
<evidence type="ECO:0008006" key="6">
    <source>
        <dbReference type="Google" id="ProtNLM"/>
    </source>
</evidence>
<proteinExistence type="predicted"/>
<evidence type="ECO:0000259" key="2">
    <source>
        <dbReference type="Pfam" id="PF13960"/>
    </source>
</evidence>
<dbReference type="OrthoDB" id="1065805at2759"/>
<keyword evidence="5" id="KW-1185">Reference proteome</keyword>
<dbReference type="InterPro" id="IPR029480">
    <property type="entry name" value="Transpos_assoc"/>
</dbReference>
<dbReference type="PANTHER" id="PTHR10775:SF173">
    <property type="match status" value="1"/>
</dbReference>
<accession>A0A8J6CPW4</accession>
<sequence length="929" mass="107520">MDKSWMNLSRVSNDYRNGVQTFLNFAFENARQENMILCPCKKCGNINWHFREVVYEHLIVDSFIRGYKKWIFHGECTSSRISNPTYPHTAYHQYVRKDDMEGMLSDAFNMHSHGLQPFPPDFIASDDCNISGNVFTETGRSVPDDEPNEEAAKFYKVDRKLFYNVVRVFERYVSMNRNTKDVNADEGKAQLGKKPVKILLYFPLIPRLQRLFMLSKTVESMRWHHDERTDDGLLRHPVDSLAWKLFDNKFPSFASDPRNVRLGLAVDGFNPFKIMSTSYSTWPAGAETYDVFRKEKFHLRAALLWTINDFLAYANLSGHHRWLDGNHIFRFQRTLFDGAEEFRETLEKTIGSENLFMLKDINFSYGKMNQPPNSQTKRRSRDGSNDESDEEDDSNEKNVCENIIGTILNVDGKSKDNFQSQLDLVDMGIRRDLHPQVLSNEKYQLPPSIFAMSKKEKEVFCMVLKDIKVSDVYASNISRCVTSCIIELSNIMKAICDKGLNVEELEKVQDRATLTLCKLEKIFPPSFVTIMVHLLIHLPREAILGGPIFYRWMYPIDRFLCKLKSYCRNKCYPEGSIAEGYLAEECMNFCSRYLEDVETRLNRPSRNTGLTDHNLAETYLFQSYGEPIGKVEIAKLDDRSWVQAQQYVLFHHDSIEPLRKSGVGRTSMTKFNGFPKNNPNSEETNSEQQTAIGSSNVSKTLDEPAEVQTRNANMLSINYESWHQMPDSNKNQALDNIKERFALEVSDTYVKKALGKKWREHKSNLKKEYFKKNISLEEKLRNVLSVMLRYQWEDAVRFWNSKKEKDRERVGTSSREKQKFTHTVGSKSFACVVEAEERSSGQKVGRLQLFDITYRKKDGSLMTSEAGEIMEKLKDKKVEYEMIASSDSSVNLEDIDNRIITEVLGPERYGRVRFQGSGVNPTQYFGSSS</sequence>
<dbReference type="Pfam" id="PF13963">
    <property type="entry name" value="Transpos_assoc"/>
    <property type="match status" value="1"/>
</dbReference>
<protein>
    <recommendedName>
        <fullName evidence="6">Transposase-associated domain-containing protein</fullName>
    </recommendedName>
</protein>
<name>A0A8J6CPW4_9ROSI</name>
<dbReference type="InterPro" id="IPR004242">
    <property type="entry name" value="Transposase_21"/>
</dbReference>
<dbReference type="Proteomes" id="UP000701853">
    <property type="component" value="Chromosome 11"/>
</dbReference>
<feature type="region of interest" description="Disordered" evidence="1">
    <location>
        <begin position="366"/>
        <end position="396"/>
    </location>
</feature>
<organism evidence="4 5">
    <name type="scientific">Gossypium anomalum</name>
    <dbReference type="NCBI Taxonomy" id="47600"/>
    <lineage>
        <taxon>Eukaryota</taxon>
        <taxon>Viridiplantae</taxon>
        <taxon>Streptophyta</taxon>
        <taxon>Embryophyta</taxon>
        <taxon>Tracheophyta</taxon>
        <taxon>Spermatophyta</taxon>
        <taxon>Magnoliopsida</taxon>
        <taxon>eudicotyledons</taxon>
        <taxon>Gunneridae</taxon>
        <taxon>Pentapetalae</taxon>
        <taxon>rosids</taxon>
        <taxon>malvids</taxon>
        <taxon>Malvales</taxon>
        <taxon>Malvaceae</taxon>
        <taxon>Malvoideae</taxon>
        <taxon>Gossypium</taxon>
    </lineage>
</organism>
<evidence type="ECO:0000259" key="3">
    <source>
        <dbReference type="Pfam" id="PF13963"/>
    </source>
</evidence>
<dbReference type="EMBL" id="JAHUZN010000011">
    <property type="protein sequence ID" value="KAG8478881.1"/>
    <property type="molecule type" value="Genomic_DNA"/>
</dbReference>
<evidence type="ECO:0000313" key="5">
    <source>
        <dbReference type="Proteomes" id="UP000701853"/>
    </source>
</evidence>
<gene>
    <name evidence="4" type="ORF">CXB51_028726</name>
</gene>
<dbReference type="Pfam" id="PF13960">
    <property type="entry name" value="DUF4218"/>
    <property type="match status" value="1"/>
</dbReference>
<feature type="domain" description="Transposase-associated" evidence="3">
    <location>
        <begin position="3"/>
        <end position="75"/>
    </location>
</feature>